<gene>
    <name evidence="2" type="ORF">SD70_27775</name>
</gene>
<proteinExistence type="predicted"/>
<sequence length="82" mass="9794">MSDQLNRIEDMLSQLIKMVGDANARLNVLESEQRNMKQELKNDIATLSERLERKVNTHEYSIDIIQREQFKMRTEIEMLKNK</sequence>
<dbReference type="Proteomes" id="UP000031967">
    <property type="component" value="Unassembled WGS sequence"/>
</dbReference>
<organism evidence="2 3">
    <name type="scientific">Gordoniibacillus kamchatkensis</name>
    <dbReference type="NCBI Taxonomy" id="1590651"/>
    <lineage>
        <taxon>Bacteria</taxon>
        <taxon>Bacillati</taxon>
        <taxon>Bacillota</taxon>
        <taxon>Bacilli</taxon>
        <taxon>Bacillales</taxon>
        <taxon>Paenibacillaceae</taxon>
        <taxon>Gordoniibacillus</taxon>
    </lineage>
</organism>
<feature type="coiled-coil region" evidence="1">
    <location>
        <begin position="12"/>
        <end position="57"/>
    </location>
</feature>
<comment type="caution">
    <text evidence="2">The sequence shown here is derived from an EMBL/GenBank/DDBJ whole genome shotgun (WGS) entry which is preliminary data.</text>
</comment>
<keyword evidence="3" id="KW-1185">Reference proteome</keyword>
<protein>
    <submittedName>
        <fullName evidence="2">Uncharacterized protein</fullName>
    </submittedName>
</protein>
<dbReference type="RefSeq" id="WP_041051635.1">
    <property type="nucleotide sequence ID" value="NZ_JXAK01000070.1"/>
</dbReference>
<evidence type="ECO:0000256" key="1">
    <source>
        <dbReference type="SAM" id="Coils"/>
    </source>
</evidence>
<dbReference type="EMBL" id="JXAK01000070">
    <property type="protein sequence ID" value="KIL38228.1"/>
    <property type="molecule type" value="Genomic_DNA"/>
</dbReference>
<accession>A0ABR5ABL2</accession>
<evidence type="ECO:0000313" key="3">
    <source>
        <dbReference type="Proteomes" id="UP000031967"/>
    </source>
</evidence>
<reference evidence="2 3" key="1">
    <citation type="submission" date="2014-12" db="EMBL/GenBank/DDBJ databases">
        <title>Draft genome sequence of Paenibacillus kamchatkensis strain B-2647.</title>
        <authorList>
            <person name="Karlyshev A.V."/>
            <person name="Kudryashova E.B."/>
        </authorList>
    </citation>
    <scope>NUCLEOTIDE SEQUENCE [LARGE SCALE GENOMIC DNA]</scope>
    <source>
        <strain evidence="2 3">VKM B-2647</strain>
    </source>
</reference>
<keyword evidence="1" id="KW-0175">Coiled coil</keyword>
<evidence type="ECO:0000313" key="2">
    <source>
        <dbReference type="EMBL" id="KIL38228.1"/>
    </source>
</evidence>
<name>A0ABR5ABL2_9BACL</name>